<dbReference type="PANTHER" id="PTHR10491:SF4">
    <property type="entry name" value="METHIONINE ADENOSYLTRANSFERASE 2 SUBUNIT BETA"/>
    <property type="match status" value="1"/>
</dbReference>
<dbReference type="PANTHER" id="PTHR10491">
    <property type="entry name" value="DTDP-4-DEHYDRORHAMNOSE REDUCTASE"/>
    <property type="match status" value="1"/>
</dbReference>
<dbReference type="InterPro" id="IPR005913">
    <property type="entry name" value="dTDP_dehydrorham_reduct"/>
</dbReference>
<dbReference type="Pfam" id="PF04321">
    <property type="entry name" value="RmlD_sub_bind"/>
    <property type="match status" value="1"/>
</dbReference>
<feature type="domain" description="RmlD-like substrate binding" evidence="3">
    <location>
        <begin position="67"/>
        <end position="152"/>
    </location>
</feature>
<comment type="similarity">
    <text evidence="1 2">Belongs to the dTDP-4-dehydrorhamnose reductase family.</text>
</comment>
<name>A0ABW5RFP4_9BACL</name>
<dbReference type="InterPro" id="IPR036291">
    <property type="entry name" value="NAD(P)-bd_dom_sf"/>
</dbReference>
<proteinExistence type="inferred from homology"/>
<evidence type="ECO:0000313" key="5">
    <source>
        <dbReference type="Proteomes" id="UP001597497"/>
    </source>
</evidence>
<evidence type="ECO:0000259" key="3">
    <source>
        <dbReference type="Pfam" id="PF04321"/>
    </source>
</evidence>
<evidence type="ECO:0000256" key="2">
    <source>
        <dbReference type="RuleBase" id="RU364082"/>
    </source>
</evidence>
<comment type="pathway">
    <text evidence="2">Carbohydrate biosynthesis; dTDP-L-rhamnose biosynthesis.</text>
</comment>
<dbReference type="Gene3D" id="3.40.50.720">
    <property type="entry name" value="NAD(P)-binding Rossmann-like Domain"/>
    <property type="match status" value="1"/>
</dbReference>
<protein>
    <recommendedName>
        <fullName evidence="2">dTDP-4-dehydrorhamnose reductase</fullName>
        <ecNumber evidence="2">1.1.1.133</ecNumber>
    </recommendedName>
</protein>
<keyword evidence="2" id="KW-0560">Oxidoreductase</keyword>
<evidence type="ECO:0000313" key="4">
    <source>
        <dbReference type="EMBL" id="MFD2673244.1"/>
    </source>
</evidence>
<comment type="caution">
    <text evidence="4">The sequence shown here is derived from an EMBL/GenBank/DDBJ whole genome shotgun (WGS) entry which is preliminary data.</text>
</comment>
<dbReference type="EC" id="1.1.1.133" evidence="2"/>
<accession>A0ABW5RFP4</accession>
<reference evidence="5" key="1">
    <citation type="journal article" date="2019" name="Int. J. Syst. Evol. Microbiol.">
        <title>The Global Catalogue of Microorganisms (GCM) 10K type strain sequencing project: providing services to taxonomists for standard genome sequencing and annotation.</title>
        <authorList>
            <consortium name="The Broad Institute Genomics Platform"/>
            <consortium name="The Broad Institute Genome Sequencing Center for Infectious Disease"/>
            <person name="Wu L."/>
            <person name="Ma J."/>
        </authorList>
    </citation>
    <scope>NUCLEOTIDE SEQUENCE [LARGE SCALE GENOMIC DNA]</scope>
    <source>
        <strain evidence="5">KCTC 33676</strain>
    </source>
</reference>
<dbReference type="InterPro" id="IPR029903">
    <property type="entry name" value="RmlD-like-bd"/>
</dbReference>
<evidence type="ECO:0000256" key="1">
    <source>
        <dbReference type="ARBA" id="ARBA00010944"/>
    </source>
</evidence>
<organism evidence="4 5">
    <name type="scientific">Marinicrinis sediminis</name>
    <dbReference type="NCBI Taxonomy" id="1652465"/>
    <lineage>
        <taxon>Bacteria</taxon>
        <taxon>Bacillati</taxon>
        <taxon>Bacillota</taxon>
        <taxon>Bacilli</taxon>
        <taxon>Bacillales</taxon>
        <taxon>Paenibacillaceae</taxon>
    </lineage>
</organism>
<dbReference type="RefSeq" id="WP_379930806.1">
    <property type="nucleotide sequence ID" value="NZ_JBHUMM010000043.1"/>
</dbReference>
<dbReference type="Proteomes" id="UP001597497">
    <property type="component" value="Unassembled WGS sequence"/>
</dbReference>
<dbReference type="EMBL" id="JBHUMM010000043">
    <property type="protein sequence ID" value="MFD2673244.1"/>
    <property type="molecule type" value="Genomic_DNA"/>
</dbReference>
<keyword evidence="2" id="KW-0521">NADP</keyword>
<gene>
    <name evidence="4" type="ORF">ACFSUC_16850</name>
</gene>
<dbReference type="SUPFAM" id="SSF51735">
    <property type="entry name" value="NAD(P)-binding Rossmann-fold domains"/>
    <property type="match status" value="1"/>
</dbReference>
<sequence length="247" mass="28190">MKAIITGMNGAVAPYVYEALQKQGLELVIWDRTRIPTDDEAAIRQFIAETKPDLFFQIATGPVEWLSHIVKVTEELGIKLIFTSTVSVFSEQGTGPYTIESQPDAEEDYGRYKRECEQIILNHHSNAVILRLGWQIGSKPGANHMFDFLVRSHEEKGFIEASSKWYPSTSFLEDTAKVVGQDALQYEPGIYLVNANPSFSFYEIVVRLKDLHEMDWQVKEITSFVRDDRMFDDRVQIPALFTRSSVS</sequence>
<keyword evidence="5" id="KW-1185">Reference proteome</keyword>
<comment type="function">
    <text evidence="2">Catalyzes the reduction of dTDP-6-deoxy-L-lyxo-4-hexulose to yield dTDP-L-rhamnose.</text>
</comment>